<feature type="domain" description="DUF6705" evidence="1">
    <location>
        <begin position="2"/>
        <end position="111"/>
    </location>
</feature>
<gene>
    <name evidence="3" type="ORF">NCTC13492_00005</name>
    <name evidence="2" type="ORF">SAMN05421542_4328</name>
</gene>
<evidence type="ECO:0000313" key="5">
    <source>
        <dbReference type="Proteomes" id="UP000251670"/>
    </source>
</evidence>
<keyword evidence="4" id="KW-1185">Reference proteome</keyword>
<dbReference type="Proteomes" id="UP000199426">
    <property type="component" value="Unassembled WGS sequence"/>
</dbReference>
<proteinExistence type="predicted"/>
<dbReference type="EMBL" id="UAWB01000001">
    <property type="protein sequence ID" value="SQB26342.1"/>
    <property type="molecule type" value="Genomic_DNA"/>
</dbReference>
<dbReference type="Pfam" id="PF20448">
    <property type="entry name" value="DUF6705"/>
    <property type="match status" value="1"/>
</dbReference>
<reference evidence="3 5" key="2">
    <citation type="submission" date="2018-06" db="EMBL/GenBank/DDBJ databases">
        <authorList>
            <consortium name="Pathogen Informatics"/>
            <person name="Doyle S."/>
        </authorList>
    </citation>
    <scope>NUCLEOTIDE SEQUENCE [LARGE SCALE GENOMIC DNA]</scope>
    <source>
        <strain evidence="3 5">NCTC13492</strain>
    </source>
</reference>
<protein>
    <recommendedName>
        <fullName evidence="1">DUF6705 domain-containing protein</fullName>
    </recommendedName>
</protein>
<dbReference type="EMBL" id="FNEG01000008">
    <property type="protein sequence ID" value="SDJ75489.1"/>
    <property type="molecule type" value="Genomic_DNA"/>
</dbReference>
<dbReference type="AlphaFoldDB" id="A0A2X2V6H9"/>
<dbReference type="Proteomes" id="UP000251670">
    <property type="component" value="Unassembled WGS sequence"/>
</dbReference>
<name>A0A2X2V6H9_CHRJE</name>
<dbReference type="PROSITE" id="PS51257">
    <property type="entry name" value="PROKAR_LIPOPROTEIN"/>
    <property type="match status" value="1"/>
</dbReference>
<accession>A0A2X2V6H9</accession>
<dbReference type="STRING" id="445960.SAMN05421542_4328"/>
<sequence length="189" mass="21807">MRNKWIILGIFVVFSCKAQQVLPLNNSAFRSPTNSYFKDINHEFDYYLGIWKATFQDKTITLHISKEVKIPFEMWNKNFYRDQLRVRYEIMNKSGVILESSLNKDFTNDISLSIKGLKTQSNGALLNLIFAGGNCSVGVGAINFKKIDATQFSWGYYPGTTTRIDTLCPPDKEYKIYLPETENLIFTKQ</sequence>
<reference evidence="2 4" key="1">
    <citation type="submission" date="2016-10" db="EMBL/GenBank/DDBJ databases">
        <authorList>
            <person name="Varghese N."/>
            <person name="Submissions S."/>
        </authorList>
    </citation>
    <scope>NUCLEOTIDE SEQUENCE [LARGE SCALE GENOMIC DNA]</scope>
    <source>
        <strain evidence="2 4">DSM 19299</strain>
    </source>
</reference>
<evidence type="ECO:0000313" key="2">
    <source>
        <dbReference type="EMBL" id="SDJ75489.1"/>
    </source>
</evidence>
<evidence type="ECO:0000313" key="4">
    <source>
        <dbReference type="Proteomes" id="UP000199426"/>
    </source>
</evidence>
<organism evidence="3 5">
    <name type="scientific">Chryseobacterium jejuense</name>
    <dbReference type="NCBI Taxonomy" id="445960"/>
    <lineage>
        <taxon>Bacteria</taxon>
        <taxon>Pseudomonadati</taxon>
        <taxon>Bacteroidota</taxon>
        <taxon>Flavobacteriia</taxon>
        <taxon>Flavobacteriales</taxon>
        <taxon>Weeksellaceae</taxon>
        <taxon>Chryseobacterium group</taxon>
        <taxon>Chryseobacterium</taxon>
    </lineage>
</organism>
<evidence type="ECO:0000259" key="1">
    <source>
        <dbReference type="Pfam" id="PF20448"/>
    </source>
</evidence>
<dbReference type="RefSeq" id="WP_089739185.1">
    <property type="nucleotide sequence ID" value="NZ_FNEG01000008.1"/>
</dbReference>
<dbReference type="OrthoDB" id="1452870at2"/>
<dbReference type="InterPro" id="IPR046551">
    <property type="entry name" value="DUF6705"/>
</dbReference>
<evidence type="ECO:0000313" key="3">
    <source>
        <dbReference type="EMBL" id="SQB26342.1"/>
    </source>
</evidence>